<dbReference type="EMBL" id="PRFA01000076">
    <property type="protein sequence ID" value="PWU88323.1"/>
    <property type="molecule type" value="Genomic_DNA"/>
</dbReference>
<dbReference type="VEuPathDB" id="TriTrypDB:BCY84_17437"/>
<evidence type="ECO:0000313" key="1">
    <source>
        <dbReference type="EMBL" id="PWU88323.1"/>
    </source>
</evidence>
<dbReference type="VEuPathDB" id="TriTrypDB:TcCL_ESM04693"/>
<dbReference type="VEuPathDB" id="TriTrypDB:ECC02_005769"/>
<dbReference type="VEuPathDB" id="TriTrypDB:Tc_MARK_44"/>
<dbReference type="VEuPathDB" id="TriTrypDB:TCSYLVIO_001245"/>
<accession>A0A2V2V1P5</accession>
<dbReference type="VEuPathDB" id="TriTrypDB:TcCLB.509207.70"/>
<dbReference type="Proteomes" id="UP000246121">
    <property type="component" value="Unassembled WGS sequence"/>
</dbReference>
<name>A0A2V2V1P5_TRYCR</name>
<comment type="caution">
    <text evidence="1">The sequence shown here is derived from an EMBL/GenBank/DDBJ whole genome shotgun (WGS) entry which is preliminary data.</text>
</comment>
<dbReference type="VEuPathDB" id="TriTrypDB:TcBrA4_0093360"/>
<dbReference type="VEuPathDB" id="TriTrypDB:C3747_22g339"/>
<organism evidence="1 2">
    <name type="scientific">Trypanosoma cruzi</name>
    <dbReference type="NCBI Taxonomy" id="5693"/>
    <lineage>
        <taxon>Eukaryota</taxon>
        <taxon>Discoba</taxon>
        <taxon>Euglenozoa</taxon>
        <taxon>Kinetoplastea</taxon>
        <taxon>Metakinetoplastina</taxon>
        <taxon>Trypanosomatida</taxon>
        <taxon>Trypanosomatidae</taxon>
        <taxon>Trypanosoma</taxon>
        <taxon>Schizotrypanum</taxon>
    </lineage>
</organism>
<proteinExistence type="predicted"/>
<dbReference type="VEuPathDB" id="TriTrypDB:TcG_05606"/>
<evidence type="ECO:0000313" key="2">
    <source>
        <dbReference type="Proteomes" id="UP000246121"/>
    </source>
</evidence>
<dbReference type="VEuPathDB" id="TriTrypDB:TcCLB.508321.60"/>
<reference evidence="1 2" key="1">
    <citation type="journal article" date="2018" name="Microb. Genom.">
        <title>Expanding an expanded genome: long-read sequencing of Trypanosoma cruzi.</title>
        <authorList>
            <person name="Berna L."/>
            <person name="Rodriguez M."/>
            <person name="Chiribao M.L."/>
            <person name="Parodi-Talice A."/>
            <person name="Pita S."/>
            <person name="Rijo G."/>
            <person name="Alvarez-Valin F."/>
            <person name="Robello C."/>
        </authorList>
    </citation>
    <scope>NUCLEOTIDE SEQUENCE [LARGE SCALE GENOMIC DNA]</scope>
    <source>
        <strain evidence="1 2">Dm28c</strain>
    </source>
</reference>
<dbReference type="VEuPathDB" id="TriTrypDB:C4B63_76g55"/>
<sequence length="168" mass="19020">MQRDSLEVSSETNDHGSCIICLVGFGRIDPHRWRYKWHDDVTRRHHALAAAGSLYGCLAYLKRLESELLNDSDAIFDRLFIGREKSLDLQLRWRNIVKPELLDLASSSATAGRGVITSLPTLSLWGQKSISSILKNDIPRLRLRVAEYKNTHHIRGGKHPGSTYSGNR</sequence>
<protein>
    <submittedName>
        <fullName evidence="1">Uncharacterized protein</fullName>
    </submittedName>
</protein>
<dbReference type="AlphaFoldDB" id="A0A2V2V1P5"/>
<gene>
    <name evidence="1" type="ORF">C4B63_76g55</name>
</gene>